<proteinExistence type="predicted"/>
<reference evidence="2" key="1">
    <citation type="submission" date="2016-08" db="EMBL/GenBank/DDBJ databases">
        <title>Population biology and virulence potential of Burkholderia ubonensis.</title>
        <authorList>
            <person name="Price E.P."/>
            <person name="Currie B.J."/>
            <person name="Wagner D.M."/>
        </authorList>
    </citation>
    <scope>NUCLEOTIDE SEQUENCE [LARGE SCALE GENOMIC DNA]</scope>
    <source>
        <strain evidence="2">MSMB0103</strain>
    </source>
</reference>
<comment type="caution">
    <text evidence="1">The sequence shown here is derived from an EMBL/GenBank/DDBJ whole genome shotgun (WGS) entry which is preliminary data.</text>
</comment>
<gene>
    <name evidence="1" type="ORF">BGV66_08780</name>
</gene>
<name>A0ABD6Q6Y0_9BURK</name>
<protein>
    <submittedName>
        <fullName evidence="1">Uncharacterized protein</fullName>
    </submittedName>
</protein>
<evidence type="ECO:0000313" key="2">
    <source>
        <dbReference type="Proteomes" id="UP000183667"/>
    </source>
</evidence>
<dbReference type="AlphaFoldDB" id="A0ABD6Q6Y0"/>
<organism evidence="1 2">
    <name type="scientific">Burkholderia ubonensis</name>
    <dbReference type="NCBI Taxonomy" id="101571"/>
    <lineage>
        <taxon>Bacteria</taxon>
        <taxon>Pseudomonadati</taxon>
        <taxon>Pseudomonadota</taxon>
        <taxon>Betaproteobacteria</taxon>
        <taxon>Burkholderiales</taxon>
        <taxon>Burkholderiaceae</taxon>
        <taxon>Burkholderia</taxon>
        <taxon>Burkholderia cepacia complex</taxon>
    </lineage>
</organism>
<evidence type="ECO:0000313" key="1">
    <source>
        <dbReference type="EMBL" id="OJA48738.1"/>
    </source>
</evidence>
<sequence>MILLPYAFNGCALGSVLKPSNVRRDFTEVGGPRLQVQSDDIQFLKARKPTTGRAYVIVDHVAIESQLQVGPDDVFADVSQHE</sequence>
<dbReference type="Proteomes" id="UP000183667">
    <property type="component" value="Unassembled WGS sequence"/>
</dbReference>
<dbReference type="EMBL" id="MEAU01000011">
    <property type="protein sequence ID" value="OJA48738.1"/>
    <property type="molecule type" value="Genomic_DNA"/>
</dbReference>
<accession>A0ABD6Q6Y0</accession>